<name>A0ABN6VVY5_9BACT</name>
<evidence type="ECO:0000313" key="1">
    <source>
        <dbReference type="EMBL" id="BDV44545.1"/>
    </source>
</evidence>
<proteinExistence type="predicted"/>
<keyword evidence="2" id="KW-1185">Reference proteome</keyword>
<dbReference type="Pfam" id="PF10050">
    <property type="entry name" value="DUF2284"/>
    <property type="match status" value="1"/>
</dbReference>
<accession>A0ABN6VVY5</accession>
<dbReference type="InterPro" id="IPR019271">
    <property type="entry name" value="DUF2284_metal-binding"/>
</dbReference>
<dbReference type="PIRSF" id="PIRSF018748">
    <property type="entry name" value="UCP018748"/>
    <property type="match status" value="1"/>
</dbReference>
<organism evidence="1 2">
    <name type="scientific">Geotalea uraniireducens</name>
    <dbReference type="NCBI Taxonomy" id="351604"/>
    <lineage>
        <taxon>Bacteria</taxon>
        <taxon>Pseudomonadati</taxon>
        <taxon>Thermodesulfobacteriota</taxon>
        <taxon>Desulfuromonadia</taxon>
        <taxon>Geobacterales</taxon>
        <taxon>Geobacteraceae</taxon>
        <taxon>Geotalea</taxon>
    </lineage>
</organism>
<sequence>MADQALLQKLFQEGGGRDFRWIDPAEIVVGQWVRLKCMFGCSDYGRNASCPPNTPSVAECRDFFREYRLGAIFHFAKRLDDPEERHGWSRELNRQLLELERSVFVAGYQKAFLMFMDNCKLCRECARSRANCRNQKHARPSAEAMAVDVFATVAKFGYPIEVLGSYGEEMNRYAFLLIE</sequence>
<dbReference type="RefSeq" id="WP_282000644.1">
    <property type="nucleotide sequence ID" value="NZ_AP027151.1"/>
</dbReference>
<reference evidence="1 2" key="1">
    <citation type="submission" date="2022-12" db="EMBL/GenBank/DDBJ databases">
        <title>Polyphasic characterization of Geotalea uranireducens NIT-SL11 newly isolated from a complex of sewage sludge and microbially reduced graphene oxide.</title>
        <authorList>
            <person name="Xie L."/>
            <person name="Yoshida N."/>
            <person name="Meng L."/>
        </authorList>
    </citation>
    <scope>NUCLEOTIDE SEQUENCE [LARGE SCALE GENOMIC DNA]</scope>
    <source>
        <strain evidence="1 2">NIT-SL11</strain>
    </source>
</reference>
<evidence type="ECO:0000313" key="2">
    <source>
        <dbReference type="Proteomes" id="UP001317705"/>
    </source>
</evidence>
<dbReference type="EMBL" id="AP027151">
    <property type="protein sequence ID" value="BDV44545.1"/>
    <property type="molecule type" value="Genomic_DNA"/>
</dbReference>
<dbReference type="Proteomes" id="UP001317705">
    <property type="component" value="Chromosome"/>
</dbReference>
<gene>
    <name evidence="1" type="ORF">GURASL_34680</name>
</gene>
<protein>
    <submittedName>
        <fullName evidence="1">Metal-binding protein</fullName>
    </submittedName>
</protein>